<evidence type="ECO:0000259" key="4">
    <source>
        <dbReference type="Pfam" id="PF00501"/>
    </source>
</evidence>
<dbReference type="Pfam" id="PF23562">
    <property type="entry name" value="AMP-binding_C_3"/>
    <property type="match status" value="1"/>
</dbReference>
<evidence type="ECO:0000313" key="6">
    <source>
        <dbReference type="Proteomes" id="UP000249061"/>
    </source>
</evidence>
<keyword evidence="2" id="KW-0276">Fatty acid metabolism</keyword>
<keyword evidence="3" id="KW-0443">Lipid metabolism</keyword>
<evidence type="ECO:0000256" key="2">
    <source>
        <dbReference type="ARBA" id="ARBA00022832"/>
    </source>
</evidence>
<evidence type="ECO:0000256" key="1">
    <source>
        <dbReference type="ARBA" id="ARBA00022598"/>
    </source>
</evidence>
<dbReference type="GO" id="GO:0004467">
    <property type="term" value="F:long-chain fatty acid-CoA ligase activity"/>
    <property type="evidence" value="ECO:0007669"/>
    <property type="project" value="TreeGrafter"/>
</dbReference>
<dbReference type="SUPFAM" id="SSF56801">
    <property type="entry name" value="Acetyl-CoA synthetase-like"/>
    <property type="match status" value="1"/>
</dbReference>
<dbReference type="GO" id="GO:0016020">
    <property type="term" value="C:membrane"/>
    <property type="evidence" value="ECO:0007669"/>
    <property type="project" value="TreeGrafter"/>
</dbReference>
<name>A0A2W5TKR3_9BACT</name>
<evidence type="ECO:0000256" key="3">
    <source>
        <dbReference type="ARBA" id="ARBA00023098"/>
    </source>
</evidence>
<dbReference type="EMBL" id="QFQP01000004">
    <property type="protein sequence ID" value="PZR16179.1"/>
    <property type="molecule type" value="Genomic_DNA"/>
</dbReference>
<evidence type="ECO:0000313" key="5">
    <source>
        <dbReference type="EMBL" id="PZR16179.1"/>
    </source>
</evidence>
<sequence>MVHQLHEQAERLKDAPAMWTRRGEAWVPTSWKQYAQRVRDFALGLQSLGFEPKQAMTIMSFSREEWVVAALGAMACGGTSVGVYTTSSPEQLEYVTAHCDAPIALVENESYLSKLEALRARLPKLKHIIVINAPETPRDGVLTFAEVLERGARANESDYYARVEALEPEGLAQLIYTSGTTGDPKGVMLSHRNLCWTAVHLAQCHPVGPDDALLSYLPLSHIAEQVCSIYGPLVTGLQVYFARSFDSLGEDLREVRPTVFFGVPRVWEKFKAKAESGLAAQPRLRKRLISWARDVAYRFHDDVMSHRQSSITLQSQYALAKRTVFGPLKARIGLDRAHLLATSAAPISKEVLQFFTSLDLPIAEVYGQSEVTGPTSVTTASAMKLGKLGRPMPGVEVRIADDGEILVRGGNVCVGYYKNPEATAELLENGWLHSGDVGRLDEDGFLEITGRKKEIIVTSGGKKTSPANIEGLIKAIEPIGNAMVIGDRRNYLVALVTLDAERVPSFAASHGFPLEPAKLAGHEGFRTYLSAAIERDVNPKLARFETIKHFEVLPNDFSIDGGELTSTLKLRRKPTEQKYAAQIEKLYAR</sequence>
<dbReference type="AlphaFoldDB" id="A0A2W5TKR3"/>
<keyword evidence="1 5" id="KW-0436">Ligase</keyword>
<proteinExistence type="predicted"/>
<dbReference type="InterPro" id="IPR000873">
    <property type="entry name" value="AMP-dep_synth/lig_dom"/>
</dbReference>
<dbReference type="Proteomes" id="UP000249061">
    <property type="component" value="Unassembled WGS sequence"/>
</dbReference>
<gene>
    <name evidence="5" type="ORF">DI536_07025</name>
</gene>
<dbReference type="InterPro" id="IPR042099">
    <property type="entry name" value="ANL_N_sf"/>
</dbReference>
<dbReference type="CDD" id="cd05907">
    <property type="entry name" value="VL_LC_FACS_like"/>
    <property type="match status" value="1"/>
</dbReference>
<accession>A0A2W5TKR3</accession>
<dbReference type="InterPro" id="IPR020845">
    <property type="entry name" value="AMP-binding_CS"/>
</dbReference>
<dbReference type="Gene3D" id="3.40.50.12780">
    <property type="entry name" value="N-terminal domain of ligase-like"/>
    <property type="match status" value="1"/>
</dbReference>
<comment type="caution">
    <text evidence="5">The sequence shown here is derived from an EMBL/GenBank/DDBJ whole genome shotgun (WGS) entry which is preliminary data.</text>
</comment>
<feature type="domain" description="AMP-dependent synthetase/ligase" evidence="4">
    <location>
        <begin position="6"/>
        <end position="417"/>
    </location>
</feature>
<organism evidence="5 6">
    <name type="scientific">Archangium gephyra</name>
    <dbReference type="NCBI Taxonomy" id="48"/>
    <lineage>
        <taxon>Bacteria</taxon>
        <taxon>Pseudomonadati</taxon>
        <taxon>Myxococcota</taxon>
        <taxon>Myxococcia</taxon>
        <taxon>Myxococcales</taxon>
        <taxon>Cystobacterineae</taxon>
        <taxon>Archangiaceae</taxon>
        <taxon>Archangium</taxon>
    </lineage>
</organism>
<reference evidence="5 6" key="1">
    <citation type="submission" date="2017-08" db="EMBL/GenBank/DDBJ databases">
        <title>Infants hospitalized years apart are colonized by the same room-sourced microbial strains.</title>
        <authorList>
            <person name="Brooks B."/>
            <person name="Olm M.R."/>
            <person name="Firek B.A."/>
            <person name="Baker R."/>
            <person name="Thomas B.C."/>
            <person name="Morowitz M.J."/>
            <person name="Banfield J.F."/>
        </authorList>
    </citation>
    <scope>NUCLEOTIDE SEQUENCE [LARGE SCALE GENOMIC DNA]</scope>
    <source>
        <strain evidence="5">S2_003_000_R2_14</strain>
    </source>
</reference>
<dbReference type="Pfam" id="PF00501">
    <property type="entry name" value="AMP-binding"/>
    <property type="match status" value="1"/>
</dbReference>
<dbReference type="PROSITE" id="PS00455">
    <property type="entry name" value="AMP_BINDING"/>
    <property type="match status" value="1"/>
</dbReference>
<dbReference type="PANTHER" id="PTHR43272:SF32">
    <property type="entry name" value="AMP-DEPENDENT SYNTHETASE_LIGASE DOMAIN-CONTAINING PROTEIN"/>
    <property type="match status" value="1"/>
</dbReference>
<dbReference type="PANTHER" id="PTHR43272">
    <property type="entry name" value="LONG-CHAIN-FATTY-ACID--COA LIGASE"/>
    <property type="match status" value="1"/>
</dbReference>
<protein>
    <submittedName>
        <fullName evidence="5">Long-chain fatty acid--CoA ligase</fullName>
    </submittedName>
</protein>